<name>A0AAW2X6C4_9LAMI</name>
<gene>
    <name evidence="2" type="ORF">Slati_1494300</name>
</gene>
<dbReference type="SUPFAM" id="SSF56672">
    <property type="entry name" value="DNA/RNA polymerases"/>
    <property type="match status" value="1"/>
</dbReference>
<dbReference type="InterPro" id="IPR051320">
    <property type="entry name" value="Viral_Replic_Matur_Polypro"/>
</dbReference>
<dbReference type="Pfam" id="PF17919">
    <property type="entry name" value="RT_RNaseH_2"/>
    <property type="match status" value="1"/>
</dbReference>
<dbReference type="AlphaFoldDB" id="A0AAW2X6C4"/>
<comment type="caution">
    <text evidence="2">The sequence shown here is derived from an EMBL/GenBank/DDBJ whole genome shotgun (WGS) entry which is preliminary data.</text>
</comment>
<dbReference type="EMBL" id="JACGWN010000005">
    <property type="protein sequence ID" value="KAL0449379.1"/>
    <property type="molecule type" value="Genomic_DNA"/>
</dbReference>
<organism evidence="2">
    <name type="scientific">Sesamum latifolium</name>
    <dbReference type="NCBI Taxonomy" id="2727402"/>
    <lineage>
        <taxon>Eukaryota</taxon>
        <taxon>Viridiplantae</taxon>
        <taxon>Streptophyta</taxon>
        <taxon>Embryophyta</taxon>
        <taxon>Tracheophyta</taxon>
        <taxon>Spermatophyta</taxon>
        <taxon>Magnoliopsida</taxon>
        <taxon>eudicotyledons</taxon>
        <taxon>Gunneridae</taxon>
        <taxon>Pentapetalae</taxon>
        <taxon>asterids</taxon>
        <taxon>lamiids</taxon>
        <taxon>Lamiales</taxon>
        <taxon>Pedaliaceae</taxon>
        <taxon>Sesamum</taxon>
    </lineage>
</organism>
<feature type="domain" description="Reverse transcriptase/retrotransposon-derived protein RNase H-like" evidence="1">
    <location>
        <begin position="2"/>
        <end position="73"/>
    </location>
</feature>
<proteinExistence type="predicted"/>
<sequence length="97" mass="11073">MVTDPVLALPDMSKSFVVETDASDFALGGVLMQDGHPVAFERRKLKDVERRYSVQEKELLAVVHCLRLWWHYFGLSLRGQDGQHCSEPFHDSAEVDQ</sequence>
<dbReference type="InterPro" id="IPR043502">
    <property type="entry name" value="DNA/RNA_pol_sf"/>
</dbReference>
<reference evidence="2" key="1">
    <citation type="submission" date="2020-06" db="EMBL/GenBank/DDBJ databases">
        <authorList>
            <person name="Li T."/>
            <person name="Hu X."/>
            <person name="Zhang T."/>
            <person name="Song X."/>
            <person name="Zhang H."/>
            <person name="Dai N."/>
            <person name="Sheng W."/>
            <person name="Hou X."/>
            <person name="Wei L."/>
        </authorList>
    </citation>
    <scope>NUCLEOTIDE SEQUENCE</scope>
    <source>
        <strain evidence="2">KEN1</strain>
        <tissue evidence="2">Leaf</tissue>
    </source>
</reference>
<dbReference type="PANTHER" id="PTHR33064">
    <property type="entry name" value="POL PROTEIN"/>
    <property type="match status" value="1"/>
</dbReference>
<reference evidence="2" key="2">
    <citation type="journal article" date="2024" name="Plant">
        <title>Genomic evolution and insights into agronomic trait innovations of Sesamum species.</title>
        <authorList>
            <person name="Miao H."/>
            <person name="Wang L."/>
            <person name="Qu L."/>
            <person name="Liu H."/>
            <person name="Sun Y."/>
            <person name="Le M."/>
            <person name="Wang Q."/>
            <person name="Wei S."/>
            <person name="Zheng Y."/>
            <person name="Lin W."/>
            <person name="Duan Y."/>
            <person name="Cao H."/>
            <person name="Xiong S."/>
            <person name="Wang X."/>
            <person name="Wei L."/>
            <person name="Li C."/>
            <person name="Ma Q."/>
            <person name="Ju M."/>
            <person name="Zhao R."/>
            <person name="Li G."/>
            <person name="Mu C."/>
            <person name="Tian Q."/>
            <person name="Mei H."/>
            <person name="Zhang T."/>
            <person name="Gao T."/>
            <person name="Zhang H."/>
        </authorList>
    </citation>
    <scope>NUCLEOTIDE SEQUENCE</scope>
    <source>
        <strain evidence="2">KEN1</strain>
    </source>
</reference>
<dbReference type="InterPro" id="IPR041577">
    <property type="entry name" value="RT_RNaseH_2"/>
</dbReference>
<evidence type="ECO:0000259" key="1">
    <source>
        <dbReference type="Pfam" id="PF17919"/>
    </source>
</evidence>
<dbReference type="PANTHER" id="PTHR33064:SF40">
    <property type="entry name" value="REVERSE TRANSCRIPTASE_RETROTRANSPOSON-DERIVED PROTEIN RNASE H-LIKE DOMAIN-CONTAINING PROTEIN"/>
    <property type="match status" value="1"/>
</dbReference>
<evidence type="ECO:0000313" key="2">
    <source>
        <dbReference type="EMBL" id="KAL0449379.1"/>
    </source>
</evidence>
<accession>A0AAW2X6C4</accession>
<protein>
    <submittedName>
        <fullName evidence="2">Transposon Tf2-11 polyprotein</fullName>
    </submittedName>
</protein>